<dbReference type="AlphaFoldDB" id="A0A4P7N6C5"/>
<evidence type="ECO:0000256" key="9">
    <source>
        <dbReference type="ARBA" id="ARBA00023242"/>
    </source>
</evidence>
<dbReference type="GO" id="GO:0005634">
    <property type="term" value="C:nucleus"/>
    <property type="evidence" value="ECO:0007669"/>
    <property type="project" value="UniProtKB-SubCell"/>
</dbReference>
<evidence type="ECO:0000256" key="4">
    <source>
        <dbReference type="ARBA" id="ARBA00007096"/>
    </source>
</evidence>
<dbReference type="InterPro" id="IPR038881">
    <property type="entry name" value="Yae1-like"/>
</dbReference>
<evidence type="ECO:0000256" key="2">
    <source>
        <dbReference type="ARBA" id="ARBA00004123"/>
    </source>
</evidence>
<dbReference type="GO" id="GO:0005737">
    <property type="term" value="C:cytoplasm"/>
    <property type="evidence" value="ECO:0007669"/>
    <property type="project" value="UniProtKB-SubCell"/>
</dbReference>
<feature type="compositionally biased region" description="Polar residues" evidence="10">
    <location>
        <begin position="224"/>
        <end position="235"/>
    </location>
</feature>
<dbReference type="Pfam" id="PF09811">
    <property type="entry name" value="Yae1_N"/>
    <property type="match status" value="1"/>
</dbReference>
<dbReference type="InterPro" id="IPR019191">
    <property type="entry name" value="Essential_protein_Yae1_N"/>
</dbReference>
<evidence type="ECO:0000256" key="8">
    <source>
        <dbReference type="ARBA" id="ARBA00022490"/>
    </source>
</evidence>
<comment type="subunit">
    <text evidence="5">May form a complex with LTO1.</text>
</comment>
<dbReference type="OMA" id="MHFQPVE"/>
<evidence type="ECO:0000256" key="6">
    <source>
        <dbReference type="ARBA" id="ARBA00017286"/>
    </source>
</evidence>
<name>A0A4P7N6C5_PYROR</name>
<feature type="region of interest" description="Disordered" evidence="10">
    <location>
        <begin position="222"/>
        <end position="241"/>
    </location>
</feature>
<evidence type="ECO:0000313" key="11">
    <source>
        <dbReference type="EMBL" id="QBZ56386.1"/>
    </source>
</evidence>
<evidence type="ECO:0000256" key="3">
    <source>
        <dbReference type="ARBA" id="ARBA00004496"/>
    </source>
</evidence>
<accession>A0A4P7N6C5</accession>
<dbReference type="PANTHER" id="PTHR18829">
    <property type="entry name" value="PROTEIN YAE1 HOMOLOG"/>
    <property type="match status" value="1"/>
</dbReference>
<evidence type="ECO:0000256" key="10">
    <source>
        <dbReference type="SAM" id="MobiDB-lite"/>
    </source>
</evidence>
<evidence type="ECO:0000313" key="12">
    <source>
        <dbReference type="Proteomes" id="UP000294847"/>
    </source>
</evidence>
<evidence type="ECO:0000256" key="1">
    <source>
        <dbReference type="ARBA" id="ARBA00003836"/>
    </source>
</evidence>
<dbReference type="VEuPathDB" id="FungiDB:M_BR32_EuGene_00011981"/>
<reference evidence="11 12" key="1">
    <citation type="journal article" date="2019" name="Mol. Biol. Evol.">
        <title>Blast fungal genomes show frequent chromosomal changes, gene gains and losses, and effector gene turnover.</title>
        <authorList>
            <person name="Gomez Luciano L.B."/>
            <person name="Jason Tsai I."/>
            <person name="Chuma I."/>
            <person name="Tosa Y."/>
            <person name="Chen Y.H."/>
            <person name="Li J.Y."/>
            <person name="Li M.Y."/>
            <person name="Jade Lu M.Y."/>
            <person name="Nakayashiki H."/>
            <person name="Li W.H."/>
        </authorList>
    </citation>
    <scope>NUCLEOTIDE SEQUENCE [LARGE SCALE GENOMIC DNA]</scope>
    <source>
        <strain evidence="11">MZ5-1-6</strain>
    </source>
</reference>
<gene>
    <name evidence="11" type="ORF">PoMZ_01292</name>
</gene>
<dbReference type="Proteomes" id="UP000294847">
    <property type="component" value="Chromosome 2"/>
</dbReference>
<comment type="function">
    <text evidence="1">The complex LTO1:YAE1 may function as a target specific adapter that probably recruits apo-RPLI1 to the cytosolic iron-sulfur protein assembly (CIA) complex machinery. May be required for biogenesis of the large ribosomal subunit and initiation of translation.</text>
</comment>
<keyword evidence="9" id="KW-0539">Nucleus</keyword>
<evidence type="ECO:0000256" key="5">
    <source>
        <dbReference type="ARBA" id="ARBA00011427"/>
    </source>
</evidence>
<dbReference type="PANTHER" id="PTHR18829:SF0">
    <property type="entry name" value="PROTEIN YAE1 HOMOLOG"/>
    <property type="match status" value="1"/>
</dbReference>
<organism evidence="11 12">
    <name type="scientific">Pyricularia oryzae</name>
    <name type="common">Rice blast fungus</name>
    <name type="synonym">Magnaporthe oryzae</name>
    <dbReference type="NCBI Taxonomy" id="318829"/>
    <lineage>
        <taxon>Eukaryota</taxon>
        <taxon>Fungi</taxon>
        <taxon>Dikarya</taxon>
        <taxon>Ascomycota</taxon>
        <taxon>Pezizomycotina</taxon>
        <taxon>Sordariomycetes</taxon>
        <taxon>Sordariomycetidae</taxon>
        <taxon>Magnaporthales</taxon>
        <taxon>Pyriculariaceae</taxon>
        <taxon>Pyricularia</taxon>
    </lineage>
</organism>
<evidence type="ECO:0000256" key="7">
    <source>
        <dbReference type="ARBA" id="ARBA00018400"/>
    </source>
</evidence>
<protein>
    <recommendedName>
        <fullName evidence="7">Protein YAE1</fullName>
    </recommendedName>
    <alternativeName>
        <fullName evidence="6">Protein yae1</fullName>
    </alternativeName>
</protein>
<dbReference type="EMBL" id="CP034205">
    <property type="protein sequence ID" value="QBZ56386.1"/>
    <property type="molecule type" value="Genomic_DNA"/>
</dbReference>
<sequence length="241" mass="25595">MHMNPTPLPHSEDDGVMFASIGQTTLALTEPPSALHATDTLDDVFGSEDVQGSTSFTTEPSDMRRLQSEHTTAGYREGVTVAKAASVQAGFDEGFGLGATLGLSAGEIVGVLEGLAAAVPGDERLAALLGEARGDFSARSIFGATYWDPNGTWTYPVPGQDGGDVIFRDVVEAHPLIAKWRVVLNEQIQNWGVRCDFFAEDQVVDEEVVSQKKLGNPATALKAATSTAPATQSRMSDALQW</sequence>
<keyword evidence="8" id="KW-0963">Cytoplasm</keyword>
<comment type="similarity">
    <text evidence="4">Belongs to the YAE1 family.</text>
</comment>
<comment type="subcellular location">
    <subcellularLocation>
        <location evidence="3">Cytoplasm</location>
    </subcellularLocation>
    <subcellularLocation>
        <location evidence="2">Nucleus</location>
    </subcellularLocation>
</comment>
<proteinExistence type="inferred from homology"/>